<evidence type="ECO:0000313" key="14">
    <source>
        <dbReference type="EMBL" id="MCI2284280.1"/>
    </source>
</evidence>
<evidence type="ECO:0000256" key="1">
    <source>
        <dbReference type="ARBA" id="ARBA00001933"/>
    </source>
</evidence>
<dbReference type="Gene3D" id="3.90.1150.10">
    <property type="entry name" value="Aspartate Aminotransferase, domain 1"/>
    <property type="match status" value="1"/>
</dbReference>
<organism evidence="14 15">
    <name type="scientific">Colwellia maritima</name>
    <dbReference type="NCBI Taxonomy" id="2912588"/>
    <lineage>
        <taxon>Bacteria</taxon>
        <taxon>Pseudomonadati</taxon>
        <taxon>Pseudomonadota</taxon>
        <taxon>Gammaproteobacteria</taxon>
        <taxon>Alteromonadales</taxon>
        <taxon>Colwelliaceae</taxon>
        <taxon>Colwellia</taxon>
    </lineage>
</organism>
<keyword evidence="7" id="KW-0093">Biotin biosynthesis</keyword>
<evidence type="ECO:0000256" key="2">
    <source>
        <dbReference type="ARBA" id="ARBA00004746"/>
    </source>
</evidence>
<evidence type="ECO:0000256" key="5">
    <source>
        <dbReference type="ARBA" id="ARBA00013187"/>
    </source>
</evidence>
<dbReference type="InterPro" id="IPR015424">
    <property type="entry name" value="PyrdxlP-dep_Trfase"/>
</dbReference>
<dbReference type="InterPro" id="IPR015422">
    <property type="entry name" value="PyrdxlP-dep_Trfase_small"/>
</dbReference>
<evidence type="ECO:0000256" key="4">
    <source>
        <dbReference type="ARBA" id="ARBA00011738"/>
    </source>
</evidence>
<comment type="caution">
    <text evidence="14">The sequence shown here is derived from an EMBL/GenBank/DDBJ whole genome shotgun (WGS) entry which is preliminary data.</text>
</comment>
<comment type="subunit">
    <text evidence="4">Homodimer.</text>
</comment>
<evidence type="ECO:0000313" key="15">
    <source>
        <dbReference type="Proteomes" id="UP001139646"/>
    </source>
</evidence>
<dbReference type="PANTHER" id="PTHR13693:SF100">
    <property type="entry name" value="8-AMINO-7-OXONONANOATE SYNTHASE"/>
    <property type="match status" value="1"/>
</dbReference>
<evidence type="ECO:0000256" key="10">
    <source>
        <dbReference type="ARBA" id="ARBA00033381"/>
    </source>
</evidence>
<dbReference type="EC" id="2.3.1.47" evidence="5"/>
<evidence type="ECO:0000256" key="9">
    <source>
        <dbReference type="ARBA" id="ARBA00032610"/>
    </source>
</evidence>
<dbReference type="InterPro" id="IPR001917">
    <property type="entry name" value="Aminotrans_II_pyridoxalP_BS"/>
</dbReference>
<sequence>MAFEFINEKLAVQKSKLRYRQRFCIQHNDVNDSLQEAIIVENGKNYLNFSSNDYLGLNNHPKINQAMQEGLDRFGLCASSSSLVTGFHYAHQVLEDKICQWLNKPRCLLFTSGFAANEAIFNALGQSDHINTHLTSHSKTQFFLDKLSHASMIDGAFASKAKVKRFGHNNMTQLEQLLLQSKADNKLIASEGVFSMDGDQAKLTELEKLAEIYNTWLYLDDAHSIGIIGDQGQGSVSLLRGNKQPNIIMATLGKAIATSGAFVACDEALHDYLINFARHYIYSTAISPAIAWATIKSIELIKQEQWRRDKILELSERLKDGLNDNIEMVSSSSSIHAIIVGDEQKSLEANEQLKKQGIWLTAIRPPTVAAGTSRLRVTVCANHNINNIKHLAQCLNKALK</sequence>
<dbReference type="Proteomes" id="UP001139646">
    <property type="component" value="Unassembled WGS sequence"/>
</dbReference>
<feature type="domain" description="Aminotransferase class I/classII large" evidence="13">
    <location>
        <begin position="45"/>
        <end position="393"/>
    </location>
</feature>
<comment type="catalytic activity">
    <reaction evidence="11">
        <text>6-carboxyhexanoyl-[ACP] + L-alanine + H(+) = (8S)-8-amino-7-oxononanoate + holo-[ACP] + CO2</text>
        <dbReference type="Rhea" id="RHEA:42288"/>
        <dbReference type="Rhea" id="RHEA-COMP:9685"/>
        <dbReference type="Rhea" id="RHEA-COMP:9955"/>
        <dbReference type="ChEBI" id="CHEBI:15378"/>
        <dbReference type="ChEBI" id="CHEBI:16526"/>
        <dbReference type="ChEBI" id="CHEBI:57972"/>
        <dbReference type="ChEBI" id="CHEBI:64479"/>
        <dbReference type="ChEBI" id="CHEBI:78846"/>
        <dbReference type="ChEBI" id="CHEBI:149468"/>
        <dbReference type="EC" id="2.3.1.47"/>
    </reaction>
</comment>
<keyword evidence="6" id="KW-0808">Transferase</keyword>
<gene>
    <name evidence="14" type="ORF">L3081_13910</name>
</gene>
<keyword evidence="8 12" id="KW-0663">Pyridoxal phosphate</keyword>
<dbReference type="PANTHER" id="PTHR13693">
    <property type="entry name" value="CLASS II AMINOTRANSFERASE/8-AMINO-7-OXONONANOATE SYNTHASE"/>
    <property type="match status" value="1"/>
</dbReference>
<proteinExistence type="inferred from homology"/>
<comment type="cofactor">
    <cofactor evidence="1 12">
        <name>pyridoxal 5'-phosphate</name>
        <dbReference type="ChEBI" id="CHEBI:597326"/>
    </cofactor>
</comment>
<protein>
    <recommendedName>
        <fullName evidence="5">8-amino-7-oxononanoate synthase</fullName>
        <ecNumber evidence="5">2.3.1.47</ecNumber>
    </recommendedName>
    <alternativeName>
        <fullName evidence="9">7-keto-8-amino-pelargonic acid synthase</fullName>
    </alternativeName>
    <alternativeName>
        <fullName evidence="10">8-amino-7-ketopelargonate synthase</fullName>
    </alternativeName>
</protein>
<comment type="pathway">
    <text evidence="2">Cofactor biosynthesis; biotin biosynthesis.</text>
</comment>
<dbReference type="EMBL" id="JAKKSL010000002">
    <property type="protein sequence ID" value="MCI2284280.1"/>
    <property type="molecule type" value="Genomic_DNA"/>
</dbReference>
<reference evidence="14" key="1">
    <citation type="submission" date="2022-01" db="EMBL/GenBank/DDBJ databases">
        <title>Colwellia maritima, isolated from seawater.</title>
        <authorList>
            <person name="Kristyanto S."/>
            <person name="Jung J."/>
            <person name="Jeon C.O."/>
        </authorList>
    </citation>
    <scope>NUCLEOTIDE SEQUENCE</scope>
    <source>
        <strain evidence="14">MSW7</strain>
    </source>
</reference>
<evidence type="ECO:0000256" key="7">
    <source>
        <dbReference type="ARBA" id="ARBA00022756"/>
    </source>
</evidence>
<dbReference type="PROSITE" id="PS00599">
    <property type="entry name" value="AA_TRANSFER_CLASS_2"/>
    <property type="match status" value="1"/>
</dbReference>
<name>A0ABS9X2H8_9GAMM</name>
<dbReference type="InterPro" id="IPR015421">
    <property type="entry name" value="PyrdxlP-dep_Trfase_major"/>
</dbReference>
<dbReference type="Gene3D" id="3.40.640.10">
    <property type="entry name" value="Type I PLP-dependent aspartate aminotransferase-like (Major domain)"/>
    <property type="match status" value="1"/>
</dbReference>
<keyword evidence="15" id="KW-1185">Reference proteome</keyword>
<evidence type="ECO:0000256" key="11">
    <source>
        <dbReference type="ARBA" id="ARBA00047715"/>
    </source>
</evidence>
<dbReference type="RefSeq" id="WP_242286724.1">
    <property type="nucleotide sequence ID" value="NZ_JAKKSL010000002.1"/>
</dbReference>
<dbReference type="InterPro" id="IPR050087">
    <property type="entry name" value="AON_synthase_class-II"/>
</dbReference>
<accession>A0ABS9X2H8</accession>
<evidence type="ECO:0000256" key="6">
    <source>
        <dbReference type="ARBA" id="ARBA00022679"/>
    </source>
</evidence>
<comment type="similarity">
    <text evidence="3">Belongs to the class-II pyridoxal-phosphate-dependent aminotransferase family. BioF subfamily.</text>
</comment>
<dbReference type="InterPro" id="IPR004839">
    <property type="entry name" value="Aminotransferase_I/II_large"/>
</dbReference>
<dbReference type="Pfam" id="PF00155">
    <property type="entry name" value="Aminotran_1_2"/>
    <property type="match status" value="1"/>
</dbReference>
<evidence type="ECO:0000256" key="8">
    <source>
        <dbReference type="ARBA" id="ARBA00022898"/>
    </source>
</evidence>
<dbReference type="SUPFAM" id="SSF53383">
    <property type="entry name" value="PLP-dependent transferases"/>
    <property type="match status" value="1"/>
</dbReference>
<evidence type="ECO:0000256" key="12">
    <source>
        <dbReference type="RuleBase" id="RU003693"/>
    </source>
</evidence>
<evidence type="ECO:0000259" key="13">
    <source>
        <dbReference type="Pfam" id="PF00155"/>
    </source>
</evidence>
<evidence type="ECO:0000256" key="3">
    <source>
        <dbReference type="ARBA" id="ARBA00010008"/>
    </source>
</evidence>